<keyword evidence="1" id="KW-0472">Membrane</keyword>
<dbReference type="PANTHER" id="PTHR34144:SF7">
    <property type="entry name" value="EXPORT PROTEIN (CAP59), PUTATIVE (AFU_ORTHOLOGUE AFUA_7G05020)-RELATED"/>
    <property type="match status" value="1"/>
</dbReference>
<keyword evidence="1" id="KW-0812">Transmembrane</keyword>
<accession>A0ABR1U8N6</accession>
<sequence>MIVTYRRFRRTYLRRILYVLFFFFLVDALHLINSRPDTQRSTLKPRAAVHQSPNNSVFIVSVHRNTEKIQREAWNEAVLGLVDYLGAPNVHFSAVESGSQEGTKDALMELKEGLDARGVTNDISLGMTVWEQLDEIDARPDPTGPREPGWIWNAPEDQFELRRIPYLSRVRNQAMAPLKQLEEQGRRFDKVLWLNDVVFDVSIGFAPACEQNLWLIIYQTQDIVTLFETRDGDYAAVCSMDFKAPPLYYDTFALRDDMGLKTGSLYWPWFQSPISKEAASRNEPIPVTSCWNGIVVFDSAPYYANPPLQFRGIDDSLADLHLEGSECCLIHADNYLSSQKGVWLNPNVRVGYNVKAYNKIKKAYFPSAFWTVVGAWANRIVSWRIGIQTNLETRVVRKRLEQWAADTPKGQPQRYEPGEACLINEMQIMWSNGWKHL</sequence>
<feature type="transmembrane region" description="Helical" evidence="1">
    <location>
        <begin position="12"/>
        <end position="32"/>
    </location>
</feature>
<name>A0ABR1U8N6_9PEZI</name>
<organism evidence="2 3">
    <name type="scientific">Apiospora rasikravindrae</name>
    <dbReference type="NCBI Taxonomy" id="990691"/>
    <lineage>
        <taxon>Eukaryota</taxon>
        <taxon>Fungi</taxon>
        <taxon>Dikarya</taxon>
        <taxon>Ascomycota</taxon>
        <taxon>Pezizomycotina</taxon>
        <taxon>Sordariomycetes</taxon>
        <taxon>Xylariomycetidae</taxon>
        <taxon>Amphisphaeriales</taxon>
        <taxon>Apiosporaceae</taxon>
        <taxon>Apiospora</taxon>
    </lineage>
</organism>
<dbReference type="Proteomes" id="UP001444661">
    <property type="component" value="Unassembled WGS sequence"/>
</dbReference>
<dbReference type="PANTHER" id="PTHR34144">
    <property type="entry name" value="CHROMOSOME 8, WHOLE GENOME SHOTGUN SEQUENCE"/>
    <property type="match status" value="1"/>
</dbReference>
<dbReference type="InterPro" id="IPR021047">
    <property type="entry name" value="Mannosyltransferase_CMT1"/>
</dbReference>
<evidence type="ECO:0000256" key="1">
    <source>
        <dbReference type="SAM" id="Phobius"/>
    </source>
</evidence>
<dbReference type="Pfam" id="PF11735">
    <property type="entry name" value="CAP59_mtransfer"/>
    <property type="match status" value="2"/>
</dbReference>
<evidence type="ECO:0000313" key="2">
    <source>
        <dbReference type="EMBL" id="KAK8055246.1"/>
    </source>
</evidence>
<dbReference type="EMBL" id="JAQQWK010000001">
    <property type="protein sequence ID" value="KAK8055246.1"/>
    <property type="molecule type" value="Genomic_DNA"/>
</dbReference>
<proteinExistence type="predicted"/>
<keyword evidence="3" id="KW-1185">Reference proteome</keyword>
<keyword evidence="1" id="KW-1133">Transmembrane helix</keyword>
<protein>
    <submittedName>
        <fullName evidence="2">Polysaccharide export protein</fullName>
    </submittedName>
</protein>
<reference evidence="2 3" key="1">
    <citation type="submission" date="2023-01" db="EMBL/GenBank/DDBJ databases">
        <title>Analysis of 21 Apiospora genomes using comparative genomics revels a genus with tremendous synthesis potential of carbohydrate active enzymes and secondary metabolites.</title>
        <authorList>
            <person name="Sorensen T."/>
        </authorList>
    </citation>
    <scope>NUCLEOTIDE SEQUENCE [LARGE SCALE GENOMIC DNA]</scope>
    <source>
        <strain evidence="2 3">CBS 33761</strain>
    </source>
</reference>
<gene>
    <name evidence="2" type="ORF">PG993_000473</name>
</gene>
<comment type="caution">
    <text evidence="2">The sequence shown here is derived from an EMBL/GenBank/DDBJ whole genome shotgun (WGS) entry which is preliminary data.</text>
</comment>
<evidence type="ECO:0000313" key="3">
    <source>
        <dbReference type="Proteomes" id="UP001444661"/>
    </source>
</evidence>